<evidence type="ECO:0000256" key="2">
    <source>
        <dbReference type="ARBA" id="ARBA00022617"/>
    </source>
</evidence>
<gene>
    <name evidence="8" type="ORF">METZ01_LOCUS206518</name>
</gene>
<evidence type="ECO:0000256" key="3">
    <source>
        <dbReference type="ARBA" id="ARBA00022723"/>
    </source>
</evidence>
<dbReference type="SUPFAM" id="SSF46626">
    <property type="entry name" value="Cytochrome c"/>
    <property type="match status" value="1"/>
</dbReference>
<feature type="transmembrane region" description="Helical" evidence="6">
    <location>
        <begin position="37"/>
        <end position="54"/>
    </location>
</feature>
<reference evidence="8" key="1">
    <citation type="submission" date="2018-05" db="EMBL/GenBank/DDBJ databases">
        <authorList>
            <person name="Lanie J.A."/>
            <person name="Ng W.-L."/>
            <person name="Kazmierczak K.M."/>
            <person name="Andrzejewski T.M."/>
            <person name="Davidsen T.M."/>
            <person name="Wayne K.J."/>
            <person name="Tettelin H."/>
            <person name="Glass J.I."/>
            <person name="Rusch D."/>
            <person name="Podicherti R."/>
            <person name="Tsui H.-C.T."/>
            <person name="Winkler M.E."/>
        </authorList>
    </citation>
    <scope>NUCLEOTIDE SEQUENCE</scope>
</reference>
<dbReference type="PANTHER" id="PTHR40942:SF4">
    <property type="entry name" value="CYTOCHROME C5"/>
    <property type="match status" value="1"/>
</dbReference>
<evidence type="ECO:0000256" key="6">
    <source>
        <dbReference type="SAM" id="Phobius"/>
    </source>
</evidence>
<feature type="domain" description="Cytochrome c" evidence="7">
    <location>
        <begin position="98"/>
        <end position="177"/>
    </location>
</feature>
<dbReference type="GO" id="GO:0020037">
    <property type="term" value="F:heme binding"/>
    <property type="evidence" value="ECO:0007669"/>
    <property type="project" value="InterPro"/>
</dbReference>
<dbReference type="GO" id="GO:0005506">
    <property type="term" value="F:iron ion binding"/>
    <property type="evidence" value="ECO:0007669"/>
    <property type="project" value="InterPro"/>
</dbReference>
<name>A0A382EU14_9ZZZZ</name>
<dbReference type="PRINTS" id="PR00607">
    <property type="entry name" value="CYTCHROMECIE"/>
</dbReference>
<keyword evidence="6" id="KW-0472">Membrane</keyword>
<dbReference type="EMBL" id="UINC01046090">
    <property type="protein sequence ID" value="SVB53664.1"/>
    <property type="molecule type" value="Genomic_DNA"/>
</dbReference>
<proteinExistence type="predicted"/>
<dbReference type="GO" id="GO:0009055">
    <property type="term" value="F:electron transfer activity"/>
    <property type="evidence" value="ECO:0007669"/>
    <property type="project" value="InterPro"/>
</dbReference>
<evidence type="ECO:0000256" key="4">
    <source>
        <dbReference type="ARBA" id="ARBA00022982"/>
    </source>
</evidence>
<keyword evidence="1" id="KW-0813">Transport</keyword>
<dbReference type="InterPro" id="IPR036909">
    <property type="entry name" value="Cyt_c-like_dom_sf"/>
</dbReference>
<accession>A0A382EU14</accession>
<keyword evidence="5" id="KW-0408">Iron</keyword>
<evidence type="ECO:0000259" key="7">
    <source>
        <dbReference type="PROSITE" id="PS51007"/>
    </source>
</evidence>
<dbReference type="AlphaFoldDB" id="A0A382EU14"/>
<keyword evidence="6" id="KW-1133">Transmembrane helix</keyword>
<keyword evidence="2" id="KW-0349">Heme</keyword>
<keyword evidence="6" id="KW-0812">Transmembrane</keyword>
<protein>
    <recommendedName>
        <fullName evidence="7">Cytochrome c domain-containing protein</fullName>
    </recommendedName>
</protein>
<keyword evidence="3" id="KW-0479">Metal-binding</keyword>
<dbReference type="PROSITE" id="PS51007">
    <property type="entry name" value="CYTC"/>
    <property type="match status" value="1"/>
</dbReference>
<dbReference type="PANTHER" id="PTHR40942">
    <property type="match status" value="1"/>
</dbReference>
<evidence type="ECO:0000256" key="1">
    <source>
        <dbReference type="ARBA" id="ARBA00022448"/>
    </source>
</evidence>
<evidence type="ECO:0000256" key="5">
    <source>
        <dbReference type="ARBA" id="ARBA00023004"/>
    </source>
</evidence>
<dbReference type="Gene3D" id="1.10.760.10">
    <property type="entry name" value="Cytochrome c-like domain"/>
    <property type="match status" value="1"/>
</dbReference>
<dbReference type="InterPro" id="IPR009056">
    <property type="entry name" value="Cyt_c-like_dom"/>
</dbReference>
<dbReference type="InterPro" id="IPR002323">
    <property type="entry name" value="Cyt_CIE"/>
</dbReference>
<evidence type="ECO:0000313" key="8">
    <source>
        <dbReference type="EMBL" id="SVB53664.1"/>
    </source>
</evidence>
<keyword evidence="4" id="KW-0249">Electron transport</keyword>
<organism evidence="8">
    <name type="scientific">marine metagenome</name>
    <dbReference type="NCBI Taxonomy" id="408172"/>
    <lineage>
        <taxon>unclassified sequences</taxon>
        <taxon>metagenomes</taxon>
        <taxon>ecological metagenomes</taxon>
    </lineage>
</organism>
<dbReference type="Pfam" id="PF13442">
    <property type="entry name" value="Cytochrome_CBB3"/>
    <property type="match status" value="1"/>
</dbReference>
<sequence length="178" mass="19430">MLHSTVGNYNQMYNMPEFNRINKEDTMSQGTKGSTKLMIAVWAIVMLFIGFKSFNASSDHSASKDFQVDNATIERIKPIGEVSIDSSSAVASAETSNQTERTGEQVYSKCQSCHDSGIMDAPKFGSLEDWAPRIERGIDDLLTVAIAGKGGMPPKGTCMDCSDNELKSAIQYIIDNAK</sequence>